<gene>
    <name evidence="6" type="ORF">S2091_0286</name>
</gene>
<dbReference type="GO" id="GO:0010181">
    <property type="term" value="F:FMN binding"/>
    <property type="evidence" value="ECO:0007669"/>
    <property type="project" value="InterPro"/>
</dbReference>
<evidence type="ECO:0000256" key="2">
    <source>
        <dbReference type="ARBA" id="ARBA00022630"/>
    </source>
</evidence>
<evidence type="ECO:0000256" key="1">
    <source>
        <dbReference type="ARBA" id="ARBA00001917"/>
    </source>
</evidence>
<dbReference type="SUPFAM" id="SSF50475">
    <property type="entry name" value="FMN-binding split barrel"/>
    <property type="match status" value="1"/>
</dbReference>
<evidence type="ECO:0000313" key="7">
    <source>
        <dbReference type="Proteomes" id="UP000237839"/>
    </source>
</evidence>
<accession>A0A2S9H578</accession>
<feature type="domain" description="Flavin reductase like" evidence="5">
    <location>
        <begin position="19"/>
        <end position="168"/>
    </location>
</feature>
<keyword evidence="2" id="KW-0285">Flavoprotein</keyword>
<dbReference type="AlphaFoldDB" id="A0A2S9H578"/>
<comment type="similarity">
    <text evidence="4">Belongs to the flavoredoxin family.</text>
</comment>
<name>A0A2S9H578_9BURK</name>
<keyword evidence="3" id="KW-0288">FMN</keyword>
<comment type="caution">
    <text evidence="6">The sequence shown here is derived from an EMBL/GenBank/DDBJ whole genome shotgun (WGS) entry which is preliminary data.</text>
</comment>
<organism evidence="6 7">
    <name type="scientific">Solimicrobium silvestre</name>
    <dbReference type="NCBI Taxonomy" id="2099400"/>
    <lineage>
        <taxon>Bacteria</taxon>
        <taxon>Pseudomonadati</taxon>
        <taxon>Pseudomonadota</taxon>
        <taxon>Betaproteobacteria</taxon>
        <taxon>Burkholderiales</taxon>
        <taxon>Oxalobacteraceae</taxon>
        <taxon>Solimicrobium</taxon>
    </lineage>
</organism>
<reference evidence="6 7" key="1">
    <citation type="submission" date="2018-02" db="EMBL/GenBank/DDBJ databases">
        <title>Solimicrobium silvestre gen. nov., sp. nov., isolated from alpine forest soil.</title>
        <authorList>
            <person name="Margesin R."/>
            <person name="Albuquerque L."/>
            <person name="Zhang D.-C."/>
            <person name="Froufe H.J.C."/>
            <person name="Severino R."/>
            <person name="Roxo I."/>
            <person name="Egas C."/>
            <person name="Da Costa M.S."/>
        </authorList>
    </citation>
    <scope>NUCLEOTIDE SEQUENCE [LARGE SCALE GENOMIC DNA]</scope>
    <source>
        <strain evidence="6 7">S20-91</strain>
    </source>
</reference>
<dbReference type="GO" id="GO:0016646">
    <property type="term" value="F:oxidoreductase activity, acting on the CH-NH group of donors, NAD or NADP as acceptor"/>
    <property type="evidence" value="ECO:0007669"/>
    <property type="project" value="UniProtKB-ARBA"/>
</dbReference>
<dbReference type="PANTHER" id="PTHR33798:SF5">
    <property type="entry name" value="FLAVIN REDUCTASE LIKE DOMAIN-CONTAINING PROTEIN"/>
    <property type="match status" value="1"/>
</dbReference>
<dbReference type="RefSeq" id="WP_105529988.1">
    <property type="nucleotide sequence ID" value="NZ_PUGF01000001.1"/>
</dbReference>
<dbReference type="InterPro" id="IPR012349">
    <property type="entry name" value="Split_barrel_FMN-bd"/>
</dbReference>
<evidence type="ECO:0000256" key="3">
    <source>
        <dbReference type="ARBA" id="ARBA00022643"/>
    </source>
</evidence>
<dbReference type="PANTHER" id="PTHR33798">
    <property type="entry name" value="FLAVOPROTEIN OXYGENASE"/>
    <property type="match status" value="1"/>
</dbReference>
<dbReference type="EMBL" id="PUGF01000001">
    <property type="protein sequence ID" value="PRC95091.1"/>
    <property type="molecule type" value="Genomic_DNA"/>
</dbReference>
<dbReference type="Gene3D" id="2.30.110.10">
    <property type="entry name" value="Electron Transport, Fmn-binding Protein, Chain A"/>
    <property type="match status" value="1"/>
</dbReference>
<protein>
    <submittedName>
        <fullName evidence="6">Flavin reductase like domain</fullName>
    </submittedName>
</protein>
<keyword evidence="7" id="KW-1185">Reference proteome</keyword>
<dbReference type="Proteomes" id="UP000237839">
    <property type="component" value="Unassembled WGS sequence"/>
</dbReference>
<dbReference type="Pfam" id="PF01613">
    <property type="entry name" value="Flavin_Reduct"/>
    <property type="match status" value="1"/>
</dbReference>
<proteinExistence type="inferred from homology"/>
<evidence type="ECO:0000259" key="5">
    <source>
        <dbReference type="SMART" id="SM00903"/>
    </source>
</evidence>
<dbReference type="InterPro" id="IPR002563">
    <property type="entry name" value="Flavin_Rdtase-like_dom"/>
</dbReference>
<sequence>MNFDPQKIEPRHCYQLLVGSIIPRPIAWISTLSVDGVLNLAPYSFFTVASCNPPVLLVTQVNPSNQANKDTLTNLKATKECVVNIVSNECVAAMNASCADYPSDVSEFIAVGIDTVASLMVAPAGVKATQVRFECTLREVIEVSAMPAGGTMMLLDVVNIYVNEMILQENQIAPELLDAIGKLGGDYYSTTRDSFKLVRPAL</sequence>
<dbReference type="OrthoDB" id="9794638at2"/>
<dbReference type="SMART" id="SM00903">
    <property type="entry name" value="Flavin_Reduct"/>
    <property type="match status" value="1"/>
</dbReference>
<evidence type="ECO:0000256" key="4">
    <source>
        <dbReference type="ARBA" id="ARBA00038054"/>
    </source>
</evidence>
<evidence type="ECO:0000313" key="6">
    <source>
        <dbReference type="EMBL" id="PRC95091.1"/>
    </source>
</evidence>
<comment type="cofactor">
    <cofactor evidence="1">
        <name>FMN</name>
        <dbReference type="ChEBI" id="CHEBI:58210"/>
    </cofactor>
</comment>